<dbReference type="Gene3D" id="1.10.150.130">
    <property type="match status" value="1"/>
</dbReference>
<evidence type="ECO:0000313" key="5">
    <source>
        <dbReference type="EMBL" id="BDW93617.1"/>
    </source>
</evidence>
<proteinExistence type="inferred from homology"/>
<dbReference type="GO" id="GO:0015074">
    <property type="term" value="P:DNA integration"/>
    <property type="evidence" value="ECO:0007669"/>
    <property type="project" value="InterPro"/>
</dbReference>
<dbReference type="EMBL" id="AP027268">
    <property type="protein sequence ID" value="BDW93617.1"/>
    <property type="molecule type" value="Genomic_DNA"/>
</dbReference>
<dbReference type="GO" id="GO:0003677">
    <property type="term" value="F:DNA binding"/>
    <property type="evidence" value="ECO:0007669"/>
    <property type="project" value="UniProtKB-KW"/>
</dbReference>
<keyword evidence="2" id="KW-0238">DNA-binding</keyword>
<evidence type="ECO:0000259" key="4">
    <source>
        <dbReference type="PROSITE" id="PS51898"/>
    </source>
</evidence>
<dbReference type="InterPro" id="IPR035386">
    <property type="entry name" value="Arm-DNA-bind_5"/>
</dbReference>
<dbReference type="Pfam" id="PF13102">
    <property type="entry name" value="Phage_int_SAM_5"/>
    <property type="match status" value="1"/>
</dbReference>
<dbReference type="InterPro" id="IPR002104">
    <property type="entry name" value="Integrase_catalytic"/>
</dbReference>
<sequence length="439" mass="50945">MKNSNAFNIGFWLKKTARKNDGQVPIYARIRFEKQRSDLSVHRTVLEDHWCHSSSKVHRGFKESASINMYLDDIQAKLLDCHRQLMAEGAPISARAIKERFLGNDKPVHTLKDIIEFHRKHEVPKLAKGTVKNYSATETYLTRFVKERYRSSDVKLSLIDYAFLIEFETYLRNCETIVKNIPLSNNGIMKHMERFKKLVTLAHKFGCMSRNPFSLYTMKFESYDSDFLEEEEIQKLKNLVLKEFNLRIVRDLFLFSCYTGLSYIEVKLLKQGDIVKGIDGDFWIDVKRKKTNTPVKVPLLYDAKMVLDKYRDFPKLENDDSLLPVFSNQKVNAYLKLIANKAQIRKKVTFHVARHTFATTITLMNDVPIETVSKLLGHTKLSTTQKYARVVEKKISKDMGTLKKVLDMKTTGQATSNHDLDVGMGTEQMERGMHLRVIK</sequence>
<evidence type="ECO:0000256" key="1">
    <source>
        <dbReference type="ARBA" id="ARBA00008857"/>
    </source>
</evidence>
<evidence type="ECO:0000256" key="3">
    <source>
        <dbReference type="ARBA" id="ARBA00023172"/>
    </source>
</evidence>
<keyword evidence="3" id="KW-0233">DNA recombination</keyword>
<dbReference type="InterPro" id="IPR025269">
    <property type="entry name" value="SAM-like_dom"/>
</dbReference>
<evidence type="ECO:0000256" key="2">
    <source>
        <dbReference type="ARBA" id="ARBA00023125"/>
    </source>
</evidence>
<dbReference type="Pfam" id="PF00589">
    <property type="entry name" value="Phage_integrase"/>
    <property type="match status" value="1"/>
</dbReference>
<dbReference type="PROSITE" id="PS51898">
    <property type="entry name" value="TYR_RECOMBINASE"/>
    <property type="match status" value="1"/>
</dbReference>
<protein>
    <submittedName>
        <fullName evidence="5">Transposase</fullName>
    </submittedName>
</protein>
<dbReference type="PANTHER" id="PTHR30349">
    <property type="entry name" value="PHAGE INTEGRASE-RELATED"/>
    <property type="match status" value="1"/>
</dbReference>
<dbReference type="Proteomes" id="UP001330184">
    <property type="component" value="Chromosome"/>
</dbReference>
<dbReference type="GO" id="GO:0006310">
    <property type="term" value="P:DNA recombination"/>
    <property type="evidence" value="ECO:0007669"/>
    <property type="project" value="UniProtKB-KW"/>
</dbReference>
<dbReference type="InterPro" id="IPR010998">
    <property type="entry name" value="Integrase_recombinase_N"/>
</dbReference>
<dbReference type="PANTHER" id="PTHR30349:SF64">
    <property type="entry name" value="PROPHAGE INTEGRASE INTD-RELATED"/>
    <property type="match status" value="1"/>
</dbReference>
<comment type="similarity">
    <text evidence="1">Belongs to the 'phage' integrase family.</text>
</comment>
<keyword evidence="6" id="KW-1185">Reference proteome</keyword>
<evidence type="ECO:0000313" key="6">
    <source>
        <dbReference type="Proteomes" id="UP001330184"/>
    </source>
</evidence>
<dbReference type="Pfam" id="PF17293">
    <property type="entry name" value="Arm-DNA-bind_5"/>
    <property type="match status" value="1"/>
</dbReference>
<dbReference type="RefSeq" id="WP_338194260.1">
    <property type="nucleotide sequence ID" value="NZ_AP027268.1"/>
</dbReference>
<gene>
    <name evidence="5" type="ORF">MACH07_24490</name>
</gene>
<dbReference type="InterPro" id="IPR011010">
    <property type="entry name" value="DNA_brk_join_enz"/>
</dbReference>
<name>A0AA48KLY4_9FLAO</name>
<dbReference type="CDD" id="cd01185">
    <property type="entry name" value="INTN1_C_like"/>
    <property type="match status" value="1"/>
</dbReference>
<dbReference type="InterPro" id="IPR013762">
    <property type="entry name" value="Integrase-like_cat_sf"/>
</dbReference>
<dbReference type="InterPro" id="IPR050090">
    <property type="entry name" value="Tyrosine_recombinase_XerCD"/>
</dbReference>
<dbReference type="SUPFAM" id="SSF56349">
    <property type="entry name" value="DNA breaking-rejoining enzymes"/>
    <property type="match status" value="1"/>
</dbReference>
<reference evidence="5 6" key="1">
    <citation type="submission" date="2023-01" db="EMBL/GenBank/DDBJ databases">
        <title>Complete genome sequence of Muricauda aquimarina strain IFOP_LL357.</title>
        <authorList>
            <person name="Gajardo G."/>
            <person name="Ueki S."/>
            <person name="Maruyama F."/>
        </authorList>
    </citation>
    <scope>NUCLEOTIDE SEQUENCE [LARGE SCALE GENOMIC DNA]</scope>
    <source>
        <strain evidence="5 6">IFOP_LL357</strain>
    </source>
</reference>
<accession>A0AA48KLY4</accession>
<dbReference type="Gene3D" id="1.10.443.10">
    <property type="entry name" value="Intergrase catalytic core"/>
    <property type="match status" value="1"/>
</dbReference>
<dbReference type="AlphaFoldDB" id="A0AA48KLY4"/>
<organism evidence="5 6">
    <name type="scientific">Flagellimonas marinaquae</name>
    <dbReference type="NCBI Taxonomy" id="254955"/>
    <lineage>
        <taxon>Bacteria</taxon>
        <taxon>Pseudomonadati</taxon>
        <taxon>Bacteroidota</taxon>
        <taxon>Flavobacteriia</taxon>
        <taxon>Flavobacteriales</taxon>
        <taxon>Flavobacteriaceae</taxon>
        <taxon>Flagellimonas</taxon>
    </lineage>
</organism>
<feature type="domain" description="Tyr recombinase" evidence="4">
    <location>
        <begin position="223"/>
        <end position="407"/>
    </location>
</feature>